<dbReference type="InterPro" id="IPR058163">
    <property type="entry name" value="LysR-type_TF_proteobact-type"/>
</dbReference>
<dbReference type="Pfam" id="PF03466">
    <property type="entry name" value="LysR_substrate"/>
    <property type="match status" value="1"/>
</dbReference>
<evidence type="ECO:0000256" key="3">
    <source>
        <dbReference type="ARBA" id="ARBA00023125"/>
    </source>
</evidence>
<dbReference type="Gene3D" id="3.40.190.290">
    <property type="match status" value="1"/>
</dbReference>
<protein>
    <submittedName>
        <fullName evidence="6">LysR family transcriptional regulator</fullName>
    </submittedName>
</protein>
<comment type="similarity">
    <text evidence="1">Belongs to the LysR transcriptional regulatory family.</text>
</comment>
<evidence type="ECO:0000313" key="6">
    <source>
        <dbReference type="EMBL" id="HIU53928.1"/>
    </source>
</evidence>
<dbReference type="GO" id="GO:0003700">
    <property type="term" value="F:DNA-binding transcription factor activity"/>
    <property type="evidence" value="ECO:0007669"/>
    <property type="project" value="InterPro"/>
</dbReference>
<dbReference type="InterPro" id="IPR036388">
    <property type="entry name" value="WH-like_DNA-bd_sf"/>
</dbReference>
<dbReference type="GO" id="GO:0043565">
    <property type="term" value="F:sequence-specific DNA binding"/>
    <property type="evidence" value="ECO:0007669"/>
    <property type="project" value="TreeGrafter"/>
</dbReference>
<evidence type="ECO:0000256" key="1">
    <source>
        <dbReference type="ARBA" id="ARBA00009437"/>
    </source>
</evidence>
<dbReference type="AlphaFoldDB" id="A0A9D1M5H2"/>
<dbReference type="SUPFAM" id="SSF53850">
    <property type="entry name" value="Periplasmic binding protein-like II"/>
    <property type="match status" value="1"/>
</dbReference>
<name>A0A9D1M5H2_9PROT</name>
<dbReference type="PROSITE" id="PS50931">
    <property type="entry name" value="HTH_LYSR"/>
    <property type="match status" value="1"/>
</dbReference>
<organism evidence="6 7">
    <name type="scientific">Candidatus Scatocola faecipullorum</name>
    <dbReference type="NCBI Taxonomy" id="2840917"/>
    <lineage>
        <taxon>Bacteria</taxon>
        <taxon>Pseudomonadati</taxon>
        <taxon>Pseudomonadota</taxon>
        <taxon>Alphaproteobacteria</taxon>
        <taxon>Rhodospirillales</taxon>
        <taxon>Rhodospirillaceae</taxon>
        <taxon>Rhodospirillaceae incertae sedis</taxon>
        <taxon>Candidatus Scatocola</taxon>
    </lineage>
</organism>
<dbReference type="InterPro" id="IPR005119">
    <property type="entry name" value="LysR_subst-bd"/>
</dbReference>
<dbReference type="GO" id="GO:0006351">
    <property type="term" value="P:DNA-templated transcription"/>
    <property type="evidence" value="ECO:0007669"/>
    <property type="project" value="TreeGrafter"/>
</dbReference>
<keyword evidence="2" id="KW-0805">Transcription regulation</keyword>
<reference evidence="6" key="2">
    <citation type="journal article" date="2021" name="PeerJ">
        <title>Extensive microbial diversity within the chicken gut microbiome revealed by metagenomics and culture.</title>
        <authorList>
            <person name="Gilroy R."/>
            <person name="Ravi A."/>
            <person name="Getino M."/>
            <person name="Pursley I."/>
            <person name="Horton D.L."/>
            <person name="Alikhan N.F."/>
            <person name="Baker D."/>
            <person name="Gharbi K."/>
            <person name="Hall N."/>
            <person name="Watson M."/>
            <person name="Adriaenssens E.M."/>
            <person name="Foster-Nyarko E."/>
            <person name="Jarju S."/>
            <person name="Secka A."/>
            <person name="Antonio M."/>
            <person name="Oren A."/>
            <person name="Chaudhuri R.R."/>
            <person name="La Ragione R."/>
            <person name="Hildebrand F."/>
            <person name="Pallen M.J."/>
        </authorList>
    </citation>
    <scope>NUCLEOTIDE SEQUENCE</scope>
    <source>
        <strain evidence="6">ChiW3-316</strain>
    </source>
</reference>
<dbReference type="PANTHER" id="PTHR30537:SF3">
    <property type="entry name" value="TRANSCRIPTIONAL REGULATORY PROTEIN"/>
    <property type="match status" value="1"/>
</dbReference>
<dbReference type="PANTHER" id="PTHR30537">
    <property type="entry name" value="HTH-TYPE TRANSCRIPTIONAL REGULATOR"/>
    <property type="match status" value="1"/>
</dbReference>
<comment type="caution">
    <text evidence="6">The sequence shown here is derived from an EMBL/GenBank/DDBJ whole genome shotgun (WGS) entry which is preliminary data.</text>
</comment>
<keyword evidence="4" id="KW-0804">Transcription</keyword>
<gene>
    <name evidence="6" type="ORF">IAD20_07610</name>
</gene>
<evidence type="ECO:0000256" key="2">
    <source>
        <dbReference type="ARBA" id="ARBA00023015"/>
    </source>
</evidence>
<dbReference type="InterPro" id="IPR000847">
    <property type="entry name" value="LysR_HTH_N"/>
</dbReference>
<dbReference type="SUPFAM" id="SSF46785">
    <property type="entry name" value="Winged helix' DNA-binding domain"/>
    <property type="match status" value="1"/>
</dbReference>
<dbReference type="Proteomes" id="UP000824107">
    <property type="component" value="Unassembled WGS sequence"/>
</dbReference>
<proteinExistence type="inferred from homology"/>
<evidence type="ECO:0000256" key="4">
    <source>
        <dbReference type="ARBA" id="ARBA00023163"/>
    </source>
</evidence>
<keyword evidence="3" id="KW-0238">DNA-binding</keyword>
<dbReference type="Pfam" id="PF00126">
    <property type="entry name" value="HTH_1"/>
    <property type="match status" value="1"/>
</dbReference>
<feature type="domain" description="HTH lysR-type" evidence="5">
    <location>
        <begin position="1"/>
        <end position="52"/>
    </location>
</feature>
<dbReference type="InterPro" id="IPR036390">
    <property type="entry name" value="WH_DNA-bd_sf"/>
</dbReference>
<accession>A0A9D1M5H2</accession>
<evidence type="ECO:0000259" key="5">
    <source>
        <dbReference type="PROSITE" id="PS50931"/>
    </source>
</evidence>
<reference evidence="6" key="1">
    <citation type="submission" date="2020-10" db="EMBL/GenBank/DDBJ databases">
        <authorList>
            <person name="Gilroy R."/>
        </authorList>
    </citation>
    <scope>NUCLEOTIDE SEQUENCE</scope>
    <source>
        <strain evidence="6">ChiW3-316</strain>
    </source>
</reference>
<evidence type="ECO:0000313" key="7">
    <source>
        <dbReference type="Proteomes" id="UP000824107"/>
    </source>
</evidence>
<dbReference type="Gene3D" id="1.10.10.10">
    <property type="entry name" value="Winged helix-like DNA-binding domain superfamily/Winged helix DNA-binding domain"/>
    <property type="match status" value="1"/>
</dbReference>
<dbReference type="EMBL" id="DVNC01000051">
    <property type="protein sequence ID" value="HIU53928.1"/>
    <property type="molecule type" value="Genomic_DNA"/>
</dbReference>
<sequence>MSFLETAKNGSINGTAEANAMKQSNLSRTLKSLEEKLKCQLLERGYNGVRLTENGREVFKVACDLDKVIYKVKNFTISDKNVSGKIRLWTSDGLGTGYLSNCLSEFIAKYPDVKIDVVCSLDTPGSFSTTDMAVVYEEPEFDDGEIVSCYELQFGLFASMSYLSKFGYPNNIKDLQENHRICDRENYAGVWPQWKKIIDGARHVVATTNSSAMLLRMTCDGIGIGLHPIAIGKRERDLIHLSQLGIKISHPFWIVSHKDGQDEPKIKALIDHIREVTLQL</sequence>